<evidence type="ECO:0000313" key="2">
    <source>
        <dbReference type="WBParaSite" id="PS1159_v2.g9973.t1"/>
    </source>
</evidence>
<reference evidence="2" key="1">
    <citation type="submission" date="2022-11" db="UniProtKB">
        <authorList>
            <consortium name="WormBaseParasite"/>
        </authorList>
    </citation>
    <scope>IDENTIFICATION</scope>
</reference>
<sequence>MVCLNSDVLFDIGKKLIEDGDSDAVIKFFLCGKQQFQAMKNVFSSVSTLKLYRKYYEIGWDKNCTKFDVGSSQSHLPFLMLLIGNCVKNLHLDDHFLLQWSPYLTVAEKISKTKQLISFSAGEYCTRTFLDEFFPQFASTLKNVMIPSTSMTATFRDTLKLDSLTIFEPMGYNFTSFCCKTVSLNIHSAASFLLKLFLRIPDTVQISPHLSIIKNLTFNDKHFYFPRQAVNELMRCFPALECLKFDVLMELRKNDTLGPKYRIFNNMGYFKETLKLAKKLPSKTTIIFHKCHEDLQFPTLNECVANFDGYYGTLSNLYCFRQIISSTVDGSQSTTLEIHISQ</sequence>
<dbReference type="Proteomes" id="UP000887580">
    <property type="component" value="Unplaced"/>
</dbReference>
<proteinExistence type="predicted"/>
<evidence type="ECO:0000313" key="1">
    <source>
        <dbReference type="Proteomes" id="UP000887580"/>
    </source>
</evidence>
<dbReference type="WBParaSite" id="PS1159_v2.g9973.t1">
    <property type="protein sequence ID" value="PS1159_v2.g9973.t1"/>
    <property type="gene ID" value="PS1159_v2.g9973"/>
</dbReference>
<organism evidence="1 2">
    <name type="scientific">Panagrolaimus sp. PS1159</name>
    <dbReference type="NCBI Taxonomy" id="55785"/>
    <lineage>
        <taxon>Eukaryota</taxon>
        <taxon>Metazoa</taxon>
        <taxon>Ecdysozoa</taxon>
        <taxon>Nematoda</taxon>
        <taxon>Chromadorea</taxon>
        <taxon>Rhabditida</taxon>
        <taxon>Tylenchina</taxon>
        <taxon>Panagrolaimomorpha</taxon>
        <taxon>Panagrolaimoidea</taxon>
        <taxon>Panagrolaimidae</taxon>
        <taxon>Panagrolaimus</taxon>
    </lineage>
</organism>
<accession>A0AC35GY02</accession>
<name>A0AC35GY02_9BILA</name>
<protein>
    <submittedName>
        <fullName evidence="2">Uncharacterized protein</fullName>
    </submittedName>
</protein>